<keyword evidence="2" id="KW-1185">Reference proteome</keyword>
<dbReference type="SUPFAM" id="SSF82784">
    <property type="entry name" value="OsmC-like"/>
    <property type="match status" value="1"/>
</dbReference>
<evidence type="ECO:0000313" key="1">
    <source>
        <dbReference type="EMBL" id="SMG22867.1"/>
    </source>
</evidence>
<dbReference type="InterPro" id="IPR036102">
    <property type="entry name" value="OsmC/Ohrsf"/>
</dbReference>
<dbReference type="Pfam" id="PF02566">
    <property type="entry name" value="OsmC"/>
    <property type="match status" value="1"/>
</dbReference>
<dbReference type="InterPro" id="IPR015946">
    <property type="entry name" value="KH_dom-like_a/b"/>
</dbReference>
<protein>
    <submittedName>
        <fullName evidence="1">Uncharacterized OsmC-related protein</fullName>
    </submittedName>
</protein>
<dbReference type="PANTHER" id="PTHR35368:SF1">
    <property type="entry name" value="HYDROPEROXIDE REDUCTASE"/>
    <property type="match status" value="1"/>
</dbReference>
<gene>
    <name evidence="1" type="ORF">SAMN06295960_1237</name>
</gene>
<dbReference type="Proteomes" id="UP000193834">
    <property type="component" value="Unassembled WGS sequence"/>
</dbReference>
<evidence type="ECO:0000313" key="2">
    <source>
        <dbReference type="Proteomes" id="UP000193834"/>
    </source>
</evidence>
<dbReference type="RefSeq" id="WP_085493403.1">
    <property type="nucleotide sequence ID" value="NZ_FXAZ01000001.1"/>
</dbReference>
<accession>A0A1X7J6C2</accession>
<dbReference type="Gene3D" id="3.30.300.20">
    <property type="match status" value="1"/>
</dbReference>
<dbReference type="OrthoDB" id="1433018at2"/>
<dbReference type="EMBL" id="FXAZ01000001">
    <property type="protein sequence ID" value="SMG22867.1"/>
    <property type="molecule type" value="Genomic_DNA"/>
</dbReference>
<dbReference type="InterPro" id="IPR003718">
    <property type="entry name" value="OsmC/Ohr_fam"/>
</dbReference>
<proteinExistence type="predicted"/>
<sequence length="155" mass="16860">MAAVQTFKATAHLQEGVQVKAASRNFEFIIDEPKSLGGTDTGMNPVEALLASLGACQAIVARVYAPKFGVTLDDFRVEVEGDLDLDGFFDRSSVRPGYSDIRYTFRITTDSPPQQVEAFIDFLESKCPVGDTLAHPVNLTLAGVIIENKSIFSQD</sequence>
<dbReference type="InterPro" id="IPR052924">
    <property type="entry name" value="OsmC/Ohr_hydroprdx_reductase"/>
</dbReference>
<reference evidence="1 2" key="1">
    <citation type="submission" date="2017-04" db="EMBL/GenBank/DDBJ databases">
        <authorList>
            <person name="Afonso C.L."/>
            <person name="Miller P.J."/>
            <person name="Scott M.A."/>
            <person name="Spackman E."/>
            <person name="Goraichik I."/>
            <person name="Dimitrov K.M."/>
            <person name="Suarez D.L."/>
            <person name="Swayne D.E."/>
        </authorList>
    </citation>
    <scope>NUCLEOTIDE SEQUENCE [LARGE SCALE GENOMIC DNA]</scope>
    <source>
        <strain evidence="1 2">11</strain>
    </source>
</reference>
<name>A0A1X7J6C2_9BACL</name>
<organism evidence="1 2">
    <name type="scientific">Paenibacillus aquistagni</name>
    <dbReference type="NCBI Taxonomy" id="1852522"/>
    <lineage>
        <taxon>Bacteria</taxon>
        <taxon>Bacillati</taxon>
        <taxon>Bacillota</taxon>
        <taxon>Bacilli</taxon>
        <taxon>Bacillales</taxon>
        <taxon>Paenibacillaceae</taxon>
        <taxon>Paenibacillus</taxon>
    </lineage>
</organism>
<dbReference type="PANTHER" id="PTHR35368">
    <property type="entry name" value="HYDROPEROXIDE REDUCTASE"/>
    <property type="match status" value="1"/>
</dbReference>
<dbReference type="AlphaFoldDB" id="A0A1X7J6C2"/>
<dbReference type="STRING" id="1852522.SAMN06295960_1237"/>